<evidence type="ECO:0000313" key="1">
    <source>
        <dbReference type="EMBL" id="GFO16789.1"/>
    </source>
</evidence>
<protein>
    <submittedName>
        <fullName evidence="1">Uncharacterized protein</fullName>
    </submittedName>
</protein>
<proteinExistence type="predicted"/>
<dbReference type="AlphaFoldDB" id="A0AAV4B9H8"/>
<evidence type="ECO:0000313" key="2">
    <source>
        <dbReference type="Proteomes" id="UP000735302"/>
    </source>
</evidence>
<name>A0AAV4B9H8_9GAST</name>
<gene>
    <name evidence="1" type="ORF">PoB_004329400</name>
</gene>
<accession>A0AAV4B9H8</accession>
<comment type="caution">
    <text evidence="1">The sequence shown here is derived from an EMBL/GenBank/DDBJ whole genome shotgun (WGS) entry which is preliminary data.</text>
</comment>
<dbReference type="EMBL" id="BLXT01004716">
    <property type="protein sequence ID" value="GFO16789.1"/>
    <property type="molecule type" value="Genomic_DNA"/>
</dbReference>
<organism evidence="1 2">
    <name type="scientific">Plakobranchus ocellatus</name>
    <dbReference type="NCBI Taxonomy" id="259542"/>
    <lineage>
        <taxon>Eukaryota</taxon>
        <taxon>Metazoa</taxon>
        <taxon>Spiralia</taxon>
        <taxon>Lophotrochozoa</taxon>
        <taxon>Mollusca</taxon>
        <taxon>Gastropoda</taxon>
        <taxon>Heterobranchia</taxon>
        <taxon>Euthyneura</taxon>
        <taxon>Panpulmonata</taxon>
        <taxon>Sacoglossa</taxon>
        <taxon>Placobranchoidea</taxon>
        <taxon>Plakobranchidae</taxon>
        <taxon>Plakobranchus</taxon>
    </lineage>
</organism>
<keyword evidence="2" id="KW-1185">Reference proteome</keyword>
<sequence>MLIFETNQCSNHSVVCGTVASDSVLRSTEILLARCIVTGANVRGLLGSCLKHRGGATVSALVGELSPKDLPVINQRKLGKHLPNGLERAISRACNKTPTRTKVASI</sequence>
<dbReference type="Proteomes" id="UP000735302">
    <property type="component" value="Unassembled WGS sequence"/>
</dbReference>
<reference evidence="1 2" key="1">
    <citation type="journal article" date="2021" name="Elife">
        <title>Chloroplast acquisition without the gene transfer in kleptoplastic sea slugs, Plakobranchus ocellatus.</title>
        <authorList>
            <person name="Maeda T."/>
            <person name="Takahashi S."/>
            <person name="Yoshida T."/>
            <person name="Shimamura S."/>
            <person name="Takaki Y."/>
            <person name="Nagai Y."/>
            <person name="Toyoda A."/>
            <person name="Suzuki Y."/>
            <person name="Arimoto A."/>
            <person name="Ishii H."/>
            <person name="Satoh N."/>
            <person name="Nishiyama T."/>
            <person name="Hasebe M."/>
            <person name="Maruyama T."/>
            <person name="Minagawa J."/>
            <person name="Obokata J."/>
            <person name="Shigenobu S."/>
        </authorList>
    </citation>
    <scope>NUCLEOTIDE SEQUENCE [LARGE SCALE GENOMIC DNA]</scope>
</reference>